<dbReference type="SUPFAM" id="SSF51735">
    <property type="entry name" value="NAD(P)-binding Rossmann-fold domains"/>
    <property type="match status" value="1"/>
</dbReference>
<dbReference type="InterPro" id="IPR029753">
    <property type="entry name" value="D-isomer_DH_CS"/>
</dbReference>
<dbReference type="Gene3D" id="3.30.70.260">
    <property type="match status" value="1"/>
</dbReference>
<dbReference type="SUPFAM" id="SSF52283">
    <property type="entry name" value="Formate/glycerate dehydrogenase catalytic domain-like"/>
    <property type="match status" value="1"/>
</dbReference>
<evidence type="ECO:0000256" key="1">
    <source>
        <dbReference type="ARBA" id="ARBA00003800"/>
    </source>
</evidence>
<keyword evidence="15" id="KW-1185">Reference proteome</keyword>
<evidence type="ECO:0000256" key="9">
    <source>
        <dbReference type="ARBA" id="ARBA00030455"/>
    </source>
</evidence>
<dbReference type="Pfam" id="PF00389">
    <property type="entry name" value="2-Hacid_dh"/>
    <property type="match status" value="1"/>
</dbReference>
<feature type="domain" description="ACT" evidence="13">
    <location>
        <begin position="317"/>
        <end position="382"/>
    </location>
</feature>
<reference evidence="14 15" key="1">
    <citation type="submission" date="2018-08" db="EMBL/GenBank/DDBJ databases">
        <title>Genomic Encyclopedia of Archaeal and Bacterial Type Strains, Phase II (KMG-II): from individual species to whole genera.</title>
        <authorList>
            <person name="Goeker M."/>
        </authorList>
    </citation>
    <scope>NUCLEOTIDE SEQUENCE [LARGE SCALE GENOMIC DNA]</scope>
    <source>
        <strain evidence="14 15">ATCC 27112</strain>
    </source>
</reference>
<dbReference type="InterPro" id="IPR006139">
    <property type="entry name" value="D-isomer_2_OHA_DH_cat_dom"/>
</dbReference>
<comment type="similarity">
    <text evidence="3 12">Belongs to the D-isomer specific 2-hydroxyacid dehydrogenase family.</text>
</comment>
<dbReference type="GO" id="GO:0051287">
    <property type="term" value="F:NAD binding"/>
    <property type="evidence" value="ECO:0007669"/>
    <property type="project" value="InterPro"/>
</dbReference>
<organism evidence="14 15">
    <name type="scientific">Anaeroplasma bactoclasticum</name>
    <dbReference type="NCBI Taxonomy" id="2088"/>
    <lineage>
        <taxon>Bacteria</taxon>
        <taxon>Bacillati</taxon>
        <taxon>Mycoplasmatota</taxon>
        <taxon>Mollicutes</taxon>
        <taxon>Anaeroplasmatales</taxon>
        <taxon>Anaeroplasmataceae</taxon>
        <taxon>Anaeroplasma</taxon>
    </lineage>
</organism>
<evidence type="ECO:0000256" key="2">
    <source>
        <dbReference type="ARBA" id="ARBA00005216"/>
    </source>
</evidence>
<dbReference type="EC" id="1.1.1.399" evidence="4"/>
<evidence type="ECO:0000256" key="11">
    <source>
        <dbReference type="ARBA" id="ARBA00048731"/>
    </source>
</evidence>
<evidence type="ECO:0000256" key="10">
    <source>
        <dbReference type="ARBA" id="ARBA00048126"/>
    </source>
</evidence>
<comment type="caution">
    <text evidence="14">The sequence shown here is derived from an EMBL/GenBank/DDBJ whole genome shotgun (WGS) entry which is preliminary data.</text>
</comment>
<comment type="function">
    <text evidence="1">Catalyzes the reversible oxidation of 3-phospho-D-glycerate to 3-phosphonooxypyruvate, the first step of the phosphorylated L-serine biosynthesis pathway. Also catalyzes the reversible oxidation of 2-hydroxyglutarate to 2-oxoglutarate.</text>
</comment>
<evidence type="ECO:0000256" key="3">
    <source>
        <dbReference type="ARBA" id="ARBA00005854"/>
    </source>
</evidence>
<gene>
    <name evidence="14" type="ORF">EI71_02001</name>
</gene>
<evidence type="ECO:0000256" key="6">
    <source>
        <dbReference type="ARBA" id="ARBA00021582"/>
    </source>
</evidence>
<evidence type="ECO:0000256" key="5">
    <source>
        <dbReference type="ARBA" id="ARBA00013143"/>
    </source>
</evidence>
<keyword evidence="8" id="KW-0520">NAD</keyword>
<dbReference type="EC" id="1.1.1.95" evidence="5"/>
<dbReference type="InterPro" id="IPR036291">
    <property type="entry name" value="NAD(P)-bd_dom_sf"/>
</dbReference>
<dbReference type="PROSITE" id="PS00670">
    <property type="entry name" value="D_2_HYDROXYACID_DH_2"/>
    <property type="match status" value="1"/>
</dbReference>
<dbReference type="PANTHER" id="PTHR42938:SF47">
    <property type="entry name" value="HYDROXYPYRUVATE REDUCTASE"/>
    <property type="match status" value="1"/>
</dbReference>
<sequence length="382" mass="40430">MKAFCLNNISKVALDTLKGADGTVDTIEAADSILVRSAEMKEMDLPENILAVARAGAGVNNIPLAKYAEKGVVVFNTPGANANAVKELVLAALLLASRDLIGGNEWVKANANDEAIAKTAEKAKKNFAGTEIFGKTIAVVGLGAIGILVANACIDLGMKVVGFDPYLSTANALKLNSKVKYTTDLKDAVKTADFVTIHVPAMDSTKGMINEEVINEMKKNVAILNFSRDTLVKEDALGAALEAGNVRKYVTDFANPKVVTFKNTIILPHLGASTEEAEDNCAVMAIAELKDFLENGNIKNSVNYPAMAAGVKNGASRVTIAHKNVPGVINHFTKVVADAGANINTLLSQSKGEFAYTVLDTDQPVEAKLFNGLEGVIRVRVI</sequence>
<dbReference type="PROSITE" id="PS51671">
    <property type="entry name" value="ACT"/>
    <property type="match status" value="1"/>
</dbReference>
<dbReference type="PROSITE" id="PS00065">
    <property type="entry name" value="D_2_HYDROXYACID_DH_1"/>
    <property type="match status" value="1"/>
</dbReference>
<evidence type="ECO:0000256" key="8">
    <source>
        <dbReference type="ARBA" id="ARBA00023027"/>
    </source>
</evidence>
<dbReference type="AlphaFoldDB" id="A0A397QUF9"/>
<dbReference type="Pfam" id="PF02826">
    <property type="entry name" value="2-Hacid_dh_C"/>
    <property type="match status" value="1"/>
</dbReference>
<dbReference type="CDD" id="cd12174">
    <property type="entry name" value="PGDH_like_3"/>
    <property type="match status" value="1"/>
</dbReference>
<dbReference type="InterPro" id="IPR045865">
    <property type="entry name" value="ACT-like_dom_sf"/>
</dbReference>
<evidence type="ECO:0000256" key="12">
    <source>
        <dbReference type="RuleBase" id="RU003719"/>
    </source>
</evidence>
<evidence type="ECO:0000259" key="13">
    <source>
        <dbReference type="PROSITE" id="PS51671"/>
    </source>
</evidence>
<dbReference type="EMBL" id="QXEV01000045">
    <property type="protein sequence ID" value="RIA64712.1"/>
    <property type="molecule type" value="Genomic_DNA"/>
</dbReference>
<comment type="catalytic activity">
    <reaction evidence="10">
        <text>(R)-2-hydroxyglutarate + NAD(+) = 2-oxoglutarate + NADH + H(+)</text>
        <dbReference type="Rhea" id="RHEA:49612"/>
        <dbReference type="ChEBI" id="CHEBI:15378"/>
        <dbReference type="ChEBI" id="CHEBI:15801"/>
        <dbReference type="ChEBI" id="CHEBI:16810"/>
        <dbReference type="ChEBI" id="CHEBI:57540"/>
        <dbReference type="ChEBI" id="CHEBI:57945"/>
        <dbReference type="EC" id="1.1.1.399"/>
    </reaction>
</comment>
<dbReference type="InterPro" id="IPR002912">
    <property type="entry name" value="ACT_dom"/>
</dbReference>
<dbReference type="FunCoup" id="A0A397QUF9">
    <property type="interactions" value="258"/>
</dbReference>
<evidence type="ECO:0000313" key="14">
    <source>
        <dbReference type="EMBL" id="RIA64712.1"/>
    </source>
</evidence>
<dbReference type="GO" id="GO:0004617">
    <property type="term" value="F:phosphoglycerate dehydrogenase activity"/>
    <property type="evidence" value="ECO:0007669"/>
    <property type="project" value="UniProtKB-EC"/>
</dbReference>
<dbReference type="UniPathway" id="UPA00135">
    <property type="reaction ID" value="UER00196"/>
</dbReference>
<dbReference type="InterPro" id="IPR029752">
    <property type="entry name" value="D-isomer_DH_CS1"/>
</dbReference>
<keyword evidence="7 12" id="KW-0560">Oxidoreductase</keyword>
<evidence type="ECO:0000313" key="15">
    <source>
        <dbReference type="Proteomes" id="UP000266506"/>
    </source>
</evidence>
<protein>
    <recommendedName>
        <fullName evidence="6">D-3-phosphoglycerate dehydrogenase</fullName>
        <ecNumber evidence="4">1.1.1.399</ecNumber>
        <ecNumber evidence="5">1.1.1.95</ecNumber>
    </recommendedName>
    <alternativeName>
        <fullName evidence="9">2-oxoglutarate reductase</fullName>
    </alternativeName>
</protein>
<dbReference type="InParanoid" id="A0A397QUF9"/>
<accession>A0A397QUF9</accession>
<evidence type="ECO:0000256" key="7">
    <source>
        <dbReference type="ARBA" id="ARBA00023002"/>
    </source>
</evidence>
<evidence type="ECO:0000256" key="4">
    <source>
        <dbReference type="ARBA" id="ARBA00013001"/>
    </source>
</evidence>
<dbReference type="Proteomes" id="UP000266506">
    <property type="component" value="Unassembled WGS sequence"/>
</dbReference>
<dbReference type="PANTHER" id="PTHR42938">
    <property type="entry name" value="FORMATE DEHYDROGENASE 1"/>
    <property type="match status" value="1"/>
</dbReference>
<comment type="pathway">
    <text evidence="2">Amino-acid biosynthesis; L-serine biosynthesis; L-serine from 3-phospho-D-glycerate: step 1/3.</text>
</comment>
<proteinExistence type="inferred from homology"/>
<name>A0A397QUF9_9MOLU</name>
<dbReference type="RefSeq" id="WP_211321107.1">
    <property type="nucleotide sequence ID" value="NZ_QXEV01000045.1"/>
</dbReference>
<dbReference type="Gene3D" id="3.40.50.720">
    <property type="entry name" value="NAD(P)-binding Rossmann-like Domain"/>
    <property type="match status" value="2"/>
</dbReference>
<comment type="catalytic activity">
    <reaction evidence="11">
        <text>(2R)-3-phosphoglycerate + NAD(+) = 3-phosphooxypyruvate + NADH + H(+)</text>
        <dbReference type="Rhea" id="RHEA:12641"/>
        <dbReference type="ChEBI" id="CHEBI:15378"/>
        <dbReference type="ChEBI" id="CHEBI:18110"/>
        <dbReference type="ChEBI" id="CHEBI:57540"/>
        <dbReference type="ChEBI" id="CHEBI:57945"/>
        <dbReference type="ChEBI" id="CHEBI:58272"/>
        <dbReference type="EC" id="1.1.1.95"/>
    </reaction>
</comment>
<dbReference type="InterPro" id="IPR006140">
    <property type="entry name" value="D-isomer_DH_NAD-bd"/>
</dbReference>
<dbReference type="SUPFAM" id="SSF55021">
    <property type="entry name" value="ACT-like"/>
    <property type="match status" value="1"/>
</dbReference>